<dbReference type="eggNOG" id="ENOG502SE3V">
    <property type="taxonomic scope" value="Eukaryota"/>
</dbReference>
<keyword evidence="1" id="KW-0812">Transmembrane</keyword>
<proteinExistence type="predicted"/>
<feature type="transmembrane region" description="Helical" evidence="1">
    <location>
        <begin position="222"/>
        <end position="241"/>
    </location>
</feature>
<keyword evidence="1" id="KW-1133">Transmembrane helix</keyword>
<name>K0TKU0_THAOC</name>
<evidence type="ECO:0000313" key="2">
    <source>
        <dbReference type="EMBL" id="EJK74761.1"/>
    </source>
</evidence>
<feature type="transmembrane region" description="Helical" evidence="1">
    <location>
        <begin position="348"/>
        <end position="370"/>
    </location>
</feature>
<keyword evidence="1" id="KW-0472">Membrane</keyword>
<accession>K0TKU0</accession>
<feature type="non-terminal residue" evidence="2">
    <location>
        <position position="1"/>
    </location>
</feature>
<evidence type="ECO:0000313" key="3">
    <source>
        <dbReference type="Proteomes" id="UP000266841"/>
    </source>
</evidence>
<gene>
    <name evidence="2" type="ORF">THAOC_03544</name>
</gene>
<protein>
    <submittedName>
        <fullName evidence="2">Uncharacterized protein</fullName>
    </submittedName>
</protein>
<dbReference type="OMA" id="VTSTDWI"/>
<comment type="caution">
    <text evidence="2">The sequence shown here is derived from an EMBL/GenBank/DDBJ whole genome shotgun (WGS) entry which is preliminary data.</text>
</comment>
<evidence type="ECO:0000256" key="1">
    <source>
        <dbReference type="SAM" id="Phobius"/>
    </source>
</evidence>
<dbReference type="AlphaFoldDB" id="K0TKU0"/>
<reference evidence="2 3" key="1">
    <citation type="journal article" date="2012" name="Genome Biol.">
        <title>Genome and low-iron response of an oceanic diatom adapted to chronic iron limitation.</title>
        <authorList>
            <person name="Lommer M."/>
            <person name="Specht M."/>
            <person name="Roy A.S."/>
            <person name="Kraemer L."/>
            <person name="Andreson R."/>
            <person name="Gutowska M.A."/>
            <person name="Wolf J."/>
            <person name="Bergner S.V."/>
            <person name="Schilhabel M.B."/>
            <person name="Klostermeier U.C."/>
            <person name="Beiko R.G."/>
            <person name="Rosenstiel P."/>
            <person name="Hippler M."/>
            <person name="Laroche J."/>
        </authorList>
    </citation>
    <scope>NUCLEOTIDE SEQUENCE [LARGE SCALE GENOMIC DNA]</scope>
    <source>
        <strain evidence="2 3">CCMP1005</strain>
    </source>
</reference>
<sequence length="432" mass="48021">APAQARPLAKFQKKKRKEGHLYCKSGRAFVYASEIDWGVGAMDAVVQFVRNALCTVKNFALLEGTFLYDAKVTAQYVTLPSPLDRTTPLEVLISITQFYALVTLSLAGYKMITSGGVRKLQMISLLVNVRSNPATASDDGKDKKEKDAGDERFRKVAARLVSGTNVLVSVLDYACLSCTLFNSILCTDAHIEKKAVGISFFWLFANSWHVTSTDWIGGLRGLIHALTIMELALVVFLVYMVKDAGDLVRAASKKKQFANEIVSSKNKMENVESITVEQYSWLVDGWSPFWKGGPSASVTPATGEKMITKEEEAVASKLATLSTNVSEEITDRLHQSAKMSLLEGYREYLYLLINFFAFYGYLACILVYYFNDESQQPDYIRAILFWLPNADADWTGNAVGDFAWTVEPLIVLGSPILLKSMSSTSKEKEKKD</sequence>
<dbReference type="EMBL" id="AGNL01003391">
    <property type="protein sequence ID" value="EJK74761.1"/>
    <property type="molecule type" value="Genomic_DNA"/>
</dbReference>
<dbReference type="Proteomes" id="UP000266841">
    <property type="component" value="Unassembled WGS sequence"/>
</dbReference>
<organism evidence="2 3">
    <name type="scientific">Thalassiosira oceanica</name>
    <name type="common">Marine diatom</name>
    <dbReference type="NCBI Taxonomy" id="159749"/>
    <lineage>
        <taxon>Eukaryota</taxon>
        <taxon>Sar</taxon>
        <taxon>Stramenopiles</taxon>
        <taxon>Ochrophyta</taxon>
        <taxon>Bacillariophyta</taxon>
        <taxon>Coscinodiscophyceae</taxon>
        <taxon>Thalassiosirophycidae</taxon>
        <taxon>Thalassiosirales</taxon>
        <taxon>Thalassiosiraceae</taxon>
        <taxon>Thalassiosira</taxon>
    </lineage>
</organism>
<keyword evidence="3" id="KW-1185">Reference proteome</keyword>
<dbReference type="OrthoDB" id="44117at2759"/>